<dbReference type="FunFam" id="3.40.50.720:FF:000159">
    <property type="entry name" value="dTDP-4-dehydrorhamnose reductase"/>
    <property type="match status" value="1"/>
</dbReference>
<dbReference type="Pfam" id="PF04321">
    <property type="entry name" value="RmlD_sub_bind"/>
    <property type="match status" value="1"/>
</dbReference>
<evidence type="ECO:0000313" key="5">
    <source>
        <dbReference type="Proteomes" id="UP000035027"/>
    </source>
</evidence>
<dbReference type="PANTHER" id="PTHR10491">
    <property type="entry name" value="DTDP-4-DEHYDRORHAMNOSE REDUCTASE"/>
    <property type="match status" value="1"/>
</dbReference>
<reference evidence="4 5" key="1">
    <citation type="submission" date="2015-05" db="EMBL/GenBank/DDBJ databases">
        <title>Complete genome sequence of Lactobacillus salivarius Ren, a probiotic strain with antitumor activity.</title>
        <authorList>
            <person name="Sun E."/>
            <person name="Zhao L."/>
            <person name="Liu S."/>
            <person name="Zhang M."/>
            <person name="Guo H."/>
            <person name="Ren F."/>
        </authorList>
    </citation>
    <scope>NUCLEOTIDE SEQUENCE [LARGE SCALE GENOMIC DNA]</scope>
    <source>
        <strain evidence="4 5">Ren</strain>
    </source>
</reference>
<keyword evidence="2" id="KW-0560">Oxidoreductase</keyword>
<dbReference type="GO" id="GO:0019305">
    <property type="term" value="P:dTDP-rhamnose biosynthetic process"/>
    <property type="evidence" value="ECO:0007669"/>
    <property type="project" value="UniProtKB-UniPathway"/>
</dbReference>
<dbReference type="InterPro" id="IPR005913">
    <property type="entry name" value="dTDP_dehydrorham_reduct"/>
</dbReference>
<dbReference type="SUPFAM" id="SSF51735">
    <property type="entry name" value="NAD(P)-binding Rossmann-fold domains"/>
    <property type="match status" value="1"/>
</dbReference>
<protein>
    <recommendedName>
        <fullName evidence="2">dTDP-4-dehydrorhamnose reductase</fullName>
        <ecNumber evidence="2">1.1.1.133</ecNumber>
    </recommendedName>
</protein>
<sequence>MKILITGANGQLGQEMQHLLDERGQEYLAEDSQGLDITDKEAVDDYFEKNKPEVVYHCAAYTAVDKAEGEGKELNWKVNVDGTENIAKACQKVGATLFYVSTDYVFDGNRISGEYLPDDPKGPRNEYGKAKLAGEEAVQKYCDKYYIIRTAWVYGQWGHNFVYTMLNLAKNHDKLTVVDDQVGRPTWTRTLAEFLTYLVDNKVEYGVYHCCNDGQCSWYEFAKEILKDTDVDVQPVTSDQYPTAAFRPHYSVMKLAKETGFVFPNWKEALDEFLSEVKK</sequence>
<dbReference type="CDD" id="cd05254">
    <property type="entry name" value="dTDP_HR_like_SDR_e"/>
    <property type="match status" value="1"/>
</dbReference>
<evidence type="ECO:0000259" key="3">
    <source>
        <dbReference type="Pfam" id="PF04321"/>
    </source>
</evidence>
<dbReference type="Proteomes" id="UP000035027">
    <property type="component" value="Chromosome"/>
</dbReference>
<comment type="similarity">
    <text evidence="1 2">Belongs to the dTDP-4-dehydrorhamnose reductase family.</text>
</comment>
<gene>
    <name evidence="4" type="ORF">LsR_01472</name>
</gene>
<feature type="domain" description="RmlD-like substrate binding" evidence="3">
    <location>
        <begin position="1"/>
        <end position="277"/>
    </location>
</feature>
<evidence type="ECO:0000256" key="2">
    <source>
        <dbReference type="RuleBase" id="RU364082"/>
    </source>
</evidence>
<dbReference type="PANTHER" id="PTHR10491:SF4">
    <property type="entry name" value="METHIONINE ADENOSYLTRANSFERASE 2 SUBUNIT BETA"/>
    <property type="match status" value="1"/>
</dbReference>
<dbReference type="Gene3D" id="3.90.25.10">
    <property type="entry name" value="UDP-galactose 4-epimerase, domain 1"/>
    <property type="match status" value="1"/>
</dbReference>
<dbReference type="UniPathway" id="UPA00124"/>
<dbReference type="GO" id="GO:0008831">
    <property type="term" value="F:dTDP-4-dehydrorhamnose reductase activity"/>
    <property type="evidence" value="ECO:0007669"/>
    <property type="project" value="UniProtKB-EC"/>
</dbReference>
<comment type="function">
    <text evidence="2">Catalyzes the reduction of dTDP-6-deoxy-L-lyxo-4-hexulose to yield dTDP-L-rhamnose.</text>
</comment>
<dbReference type="RefSeq" id="WP_047035943.1">
    <property type="nucleotide sequence ID" value="NZ_CP011403.1"/>
</dbReference>
<keyword evidence="2" id="KW-0521">NADP</keyword>
<dbReference type="Gene3D" id="3.40.50.720">
    <property type="entry name" value="NAD(P)-binding Rossmann-like Domain"/>
    <property type="match status" value="1"/>
</dbReference>
<dbReference type="AlphaFoldDB" id="A0A0F7Q070"/>
<dbReference type="NCBIfam" id="TIGR01214">
    <property type="entry name" value="rmlD"/>
    <property type="match status" value="1"/>
</dbReference>
<proteinExistence type="inferred from homology"/>
<dbReference type="GO" id="GO:0005829">
    <property type="term" value="C:cytosol"/>
    <property type="evidence" value="ECO:0007669"/>
    <property type="project" value="TreeGrafter"/>
</dbReference>
<dbReference type="InterPro" id="IPR036291">
    <property type="entry name" value="NAD(P)-bd_dom_sf"/>
</dbReference>
<name>A0A0F7Q070_9LACO</name>
<dbReference type="EMBL" id="CP011403">
    <property type="protein sequence ID" value="AKI05014.1"/>
    <property type="molecule type" value="Genomic_DNA"/>
</dbReference>
<dbReference type="EC" id="1.1.1.133" evidence="2"/>
<organism evidence="4 5">
    <name type="scientific">Ligilactobacillus salivarius str. Ren</name>
    <dbReference type="NCBI Taxonomy" id="1194971"/>
    <lineage>
        <taxon>Bacteria</taxon>
        <taxon>Bacillati</taxon>
        <taxon>Bacillota</taxon>
        <taxon>Bacilli</taxon>
        <taxon>Lactobacillales</taxon>
        <taxon>Lactobacillaceae</taxon>
        <taxon>Ligilactobacillus</taxon>
    </lineage>
</organism>
<dbReference type="InterPro" id="IPR029903">
    <property type="entry name" value="RmlD-like-bd"/>
</dbReference>
<dbReference type="PATRIC" id="fig|1194971.3.peg.1477"/>
<comment type="pathway">
    <text evidence="2">Carbohydrate biosynthesis; dTDP-L-rhamnose biosynthesis.</text>
</comment>
<evidence type="ECO:0000313" key="4">
    <source>
        <dbReference type="EMBL" id="AKI05014.1"/>
    </source>
</evidence>
<evidence type="ECO:0000256" key="1">
    <source>
        <dbReference type="ARBA" id="ARBA00010944"/>
    </source>
</evidence>
<accession>A0A0F7Q070</accession>